<dbReference type="InterPro" id="IPR000169">
    <property type="entry name" value="Pept_cys_AS"/>
</dbReference>
<keyword evidence="8" id="KW-1185">Reference proteome</keyword>
<comment type="caution">
    <text evidence="7">The sequence shown here is derived from an EMBL/GenBank/DDBJ whole genome shotgun (WGS) entry which is preliminary data.</text>
</comment>
<gene>
    <name evidence="7" type="primary">Ctsl_0</name>
    <name evidence="7" type="ORF">PEUTAE_R13824</name>
</gene>
<dbReference type="EMBL" id="WBNO01000790">
    <property type="protein sequence ID" value="NXQ09941.1"/>
    <property type="molecule type" value="Genomic_DNA"/>
</dbReference>
<feature type="non-terminal residue" evidence="7">
    <location>
        <position position="277"/>
    </location>
</feature>
<dbReference type="InterPro" id="IPR039417">
    <property type="entry name" value="Peptidase_C1A_papain-like"/>
</dbReference>
<dbReference type="AlphaFoldDB" id="A0A852F2M5"/>
<feature type="non-terminal residue" evidence="7">
    <location>
        <position position="1"/>
    </location>
</feature>
<keyword evidence="2" id="KW-0645">Protease</keyword>
<evidence type="ECO:0000256" key="2">
    <source>
        <dbReference type="ARBA" id="ARBA00022670"/>
    </source>
</evidence>
<accession>A0A852F2M5</accession>
<dbReference type="InterPro" id="IPR013128">
    <property type="entry name" value="Peptidase_C1A"/>
</dbReference>
<dbReference type="Pfam" id="PF00112">
    <property type="entry name" value="Peptidase_C1"/>
    <property type="match status" value="1"/>
</dbReference>
<dbReference type="InterPro" id="IPR038765">
    <property type="entry name" value="Papain-like_cys_pep_sf"/>
</dbReference>
<evidence type="ECO:0000256" key="1">
    <source>
        <dbReference type="ARBA" id="ARBA00008455"/>
    </source>
</evidence>
<protein>
    <submittedName>
        <fullName evidence="7">CATL1 protein</fullName>
    </submittedName>
</protein>
<dbReference type="CDD" id="cd02248">
    <property type="entry name" value="Peptidase_C1A"/>
    <property type="match status" value="1"/>
</dbReference>
<evidence type="ECO:0000259" key="6">
    <source>
        <dbReference type="SMART" id="SM00645"/>
    </source>
</evidence>
<name>A0A852F2M5_PEUTA</name>
<sequence length="277" mass="29525">AMALSLGLLLALLGCATDPALEEAWEGWKSLYAKEYPGVGRGHSQGLTQALPTPSSLLQGGGTLGITEFSLGALQRNQEFNELMNGSIPRQREEPALLFGASAALKAPVKVDWRAKGCVTPLKSQGGCGSCWAFSAKVALEGLMFRGTRQLVALSEQDLINCTQKLGNKGCKGWPHAMGLPVLSSERAHPYTGTVRDSSCQYNPATCSGFQTVPRGNEVALMQAVAVDASSHNFQFYGSGIFTCPSGQQSLNHTMLLVGYNTARMGNCSVSHWILKN</sequence>
<organism evidence="7 8">
    <name type="scientific">Peucedramus taeniatus</name>
    <name type="common">Olive warbler</name>
    <dbReference type="NCBI Taxonomy" id="135441"/>
    <lineage>
        <taxon>Eukaryota</taxon>
        <taxon>Metazoa</taxon>
        <taxon>Chordata</taxon>
        <taxon>Craniata</taxon>
        <taxon>Vertebrata</taxon>
        <taxon>Euteleostomi</taxon>
        <taxon>Archelosauria</taxon>
        <taxon>Archosauria</taxon>
        <taxon>Dinosauria</taxon>
        <taxon>Saurischia</taxon>
        <taxon>Theropoda</taxon>
        <taxon>Coelurosauria</taxon>
        <taxon>Aves</taxon>
        <taxon>Neognathae</taxon>
        <taxon>Neoaves</taxon>
        <taxon>Telluraves</taxon>
        <taxon>Australaves</taxon>
        <taxon>Passeriformes</taxon>
        <taxon>Passeroidea</taxon>
        <taxon>Fringillidae</taxon>
        <taxon>Peucedraminae</taxon>
        <taxon>Peucedramus</taxon>
    </lineage>
</organism>
<dbReference type="PROSITE" id="PS00139">
    <property type="entry name" value="THIOL_PROTEASE_CYS"/>
    <property type="match status" value="1"/>
</dbReference>
<dbReference type="SMART" id="SM00645">
    <property type="entry name" value="Pept_C1"/>
    <property type="match status" value="1"/>
</dbReference>
<evidence type="ECO:0000313" key="7">
    <source>
        <dbReference type="EMBL" id="NXQ09941.1"/>
    </source>
</evidence>
<evidence type="ECO:0000256" key="4">
    <source>
        <dbReference type="ARBA" id="ARBA00022807"/>
    </source>
</evidence>
<feature type="chain" id="PRO_5032551236" evidence="5">
    <location>
        <begin position="23"/>
        <end position="277"/>
    </location>
</feature>
<proteinExistence type="inferred from homology"/>
<dbReference type="PANTHER" id="PTHR12411">
    <property type="entry name" value="CYSTEINE PROTEASE FAMILY C1-RELATED"/>
    <property type="match status" value="1"/>
</dbReference>
<feature type="domain" description="Peptidase C1A papain C-terminal" evidence="6">
    <location>
        <begin position="107"/>
        <end position="273"/>
    </location>
</feature>
<dbReference type="GO" id="GO:0006508">
    <property type="term" value="P:proteolysis"/>
    <property type="evidence" value="ECO:0007669"/>
    <property type="project" value="UniProtKB-KW"/>
</dbReference>
<dbReference type="Gene3D" id="3.90.70.10">
    <property type="entry name" value="Cysteine proteinases"/>
    <property type="match status" value="1"/>
</dbReference>
<dbReference type="Proteomes" id="UP000629713">
    <property type="component" value="Unassembled WGS sequence"/>
</dbReference>
<dbReference type="GO" id="GO:0008234">
    <property type="term" value="F:cysteine-type peptidase activity"/>
    <property type="evidence" value="ECO:0007669"/>
    <property type="project" value="UniProtKB-KW"/>
</dbReference>
<evidence type="ECO:0000313" key="8">
    <source>
        <dbReference type="Proteomes" id="UP000629713"/>
    </source>
</evidence>
<evidence type="ECO:0000256" key="3">
    <source>
        <dbReference type="ARBA" id="ARBA00022801"/>
    </source>
</evidence>
<dbReference type="SUPFAM" id="SSF54001">
    <property type="entry name" value="Cysteine proteinases"/>
    <property type="match status" value="1"/>
</dbReference>
<dbReference type="PRINTS" id="PR00705">
    <property type="entry name" value="PAPAIN"/>
</dbReference>
<feature type="signal peptide" evidence="5">
    <location>
        <begin position="1"/>
        <end position="22"/>
    </location>
</feature>
<reference evidence="7" key="1">
    <citation type="submission" date="2019-09" db="EMBL/GenBank/DDBJ databases">
        <title>Bird 10,000 Genomes (B10K) Project - Family phase.</title>
        <authorList>
            <person name="Zhang G."/>
        </authorList>
    </citation>
    <scope>NUCLEOTIDE SEQUENCE</scope>
    <source>
        <strain evidence="7">B10K-DU-002-52</strain>
        <tissue evidence="7">Muscle</tissue>
    </source>
</reference>
<keyword evidence="4" id="KW-0788">Thiol protease</keyword>
<dbReference type="InterPro" id="IPR000668">
    <property type="entry name" value="Peptidase_C1A_C"/>
</dbReference>
<comment type="similarity">
    <text evidence="1">Belongs to the peptidase C1 family.</text>
</comment>
<keyword evidence="3" id="KW-0378">Hydrolase</keyword>
<evidence type="ECO:0000256" key="5">
    <source>
        <dbReference type="SAM" id="SignalP"/>
    </source>
</evidence>
<keyword evidence="5" id="KW-0732">Signal</keyword>